<dbReference type="KEGG" id="tpi:TREPR_0480"/>
<evidence type="ECO:0000256" key="1">
    <source>
        <dbReference type="ARBA" id="ARBA00005695"/>
    </source>
</evidence>
<dbReference type="PANTHER" id="PTHR30290:SF9">
    <property type="entry name" value="OLIGOPEPTIDE-BINDING PROTEIN APPA"/>
    <property type="match status" value="1"/>
</dbReference>
<dbReference type="PIRSF" id="PIRSF002741">
    <property type="entry name" value="MppA"/>
    <property type="match status" value="1"/>
</dbReference>
<dbReference type="Gene3D" id="3.90.76.10">
    <property type="entry name" value="Dipeptide-binding Protein, Domain 1"/>
    <property type="match status" value="1"/>
</dbReference>
<gene>
    <name evidence="5" type="ordered locus">TREPR_0480</name>
</gene>
<reference evidence="5 6" key="2">
    <citation type="journal article" date="2011" name="ISME J.">
        <title>RNA-seq reveals cooperative metabolic interactions between two termite-gut spirochete species in co-culture.</title>
        <authorList>
            <person name="Rosenthal A.Z."/>
            <person name="Matson E.G."/>
            <person name="Eldar A."/>
            <person name="Leadbetter J.R."/>
        </authorList>
    </citation>
    <scope>NUCLEOTIDE SEQUENCE [LARGE SCALE GENOMIC DNA]</scope>
    <source>
        <strain evidence="6">ATCC BAA-887 / DSM 12427 / ZAS-2</strain>
    </source>
</reference>
<feature type="domain" description="Solute-binding protein family 5" evidence="4">
    <location>
        <begin position="66"/>
        <end position="417"/>
    </location>
</feature>
<evidence type="ECO:0000313" key="5">
    <source>
        <dbReference type="EMBL" id="AEF84734.1"/>
    </source>
</evidence>
<dbReference type="eggNOG" id="COG0747">
    <property type="taxonomic scope" value="Bacteria"/>
</dbReference>
<keyword evidence="2" id="KW-0813">Transport</keyword>
<dbReference type="GO" id="GO:1904680">
    <property type="term" value="F:peptide transmembrane transporter activity"/>
    <property type="evidence" value="ECO:0007669"/>
    <property type="project" value="TreeGrafter"/>
</dbReference>
<dbReference type="PANTHER" id="PTHR30290">
    <property type="entry name" value="PERIPLASMIC BINDING COMPONENT OF ABC TRANSPORTER"/>
    <property type="match status" value="1"/>
</dbReference>
<dbReference type="Proteomes" id="UP000009223">
    <property type="component" value="Chromosome"/>
</dbReference>
<comment type="similarity">
    <text evidence="1">Belongs to the bacterial solute-binding protein 5 family.</text>
</comment>
<keyword evidence="6" id="KW-1185">Reference proteome</keyword>
<organism evidence="5 6">
    <name type="scientific">Treponema primitia (strain ATCC BAA-887 / DSM 12427 / ZAS-2)</name>
    <dbReference type="NCBI Taxonomy" id="545694"/>
    <lineage>
        <taxon>Bacteria</taxon>
        <taxon>Pseudomonadati</taxon>
        <taxon>Spirochaetota</taxon>
        <taxon>Spirochaetia</taxon>
        <taxon>Spirochaetales</taxon>
        <taxon>Treponemataceae</taxon>
        <taxon>Treponema</taxon>
    </lineage>
</organism>
<dbReference type="STRING" id="545694.TREPR_0480"/>
<dbReference type="HOGENOM" id="CLU_017028_7_4_12"/>
<evidence type="ECO:0000259" key="4">
    <source>
        <dbReference type="Pfam" id="PF00496"/>
    </source>
</evidence>
<evidence type="ECO:0000256" key="2">
    <source>
        <dbReference type="ARBA" id="ARBA00022448"/>
    </source>
</evidence>
<dbReference type="InterPro" id="IPR000914">
    <property type="entry name" value="SBP_5_dom"/>
</dbReference>
<sequence length="494" mass="54544">MLTGITGCKAKTAAETSSTPTKTELVYVESTDISTMDPRNATGTVTAGILANVFSSLVKTDENGTILPDLAESWKNINDLTWEFKLHDGIKFHDGSQLTAEDVKYTIDTIKDKNNKFRLASDFSFMDVEVVNPLTLNIITDGPFPEILLRLNYVKILPKAYVEKVGNTEFAAKPIGSGPFKFVEWRKDDRVILEANQDYFGKKPIIQKATMRVIPESAARIAALESGEVDIITKVETSQISRLQGSSSYTVTSGPTTRVMYFGINTLKKGPLQDKRVRQALNYAIDKQALITGVLDNFGKQLATISTPEYRGFDPSITPYEYNPAKAKELLAAAGYPNGLNLEISTTSGFLNGSDFVQAFASQLKDVGVNATILEEDGTVRNEKIIKATISDLYFFGFGGPYSSMDNLGKNSFGTGERYSTYNNPEFDALRKGAGAAIDTNEANKLYSQLQAYIKEDAPAIFSHQQYGIYAINTRLKDWKPRTDEMIVINDAHF</sequence>
<dbReference type="GO" id="GO:0030288">
    <property type="term" value="C:outer membrane-bounded periplasmic space"/>
    <property type="evidence" value="ECO:0007669"/>
    <property type="project" value="UniProtKB-ARBA"/>
</dbReference>
<evidence type="ECO:0000313" key="6">
    <source>
        <dbReference type="Proteomes" id="UP000009223"/>
    </source>
</evidence>
<keyword evidence="3" id="KW-0732">Signal</keyword>
<accession>F5YLF7</accession>
<dbReference type="InterPro" id="IPR039424">
    <property type="entry name" value="SBP_5"/>
</dbReference>
<reference evidence="6" key="1">
    <citation type="submission" date="2009-12" db="EMBL/GenBank/DDBJ databases">
        <title>Complete sequence of Treponema primitia strain ZAS-2.</title>
        <authorList>
            <person name="Tetu S.G."/>
            <person name="Matson E."/>
            <person name="Ren Q."/>
            <person name="Seshadri R."/>
            <person name="Elbourne L."/>
            <person name="Hassan K.A."/>
            <person name="Durkin A."/>
            <person name="Radune D."/>
            <person name="Mohamoud Y."/>
            <person name="Shay R."/>
            <person name="Jin S."/>
            <person name="Zhang X."/>
            <person name="Lucey K."/>
            <person name="Ballor N.R."/>
            <person name="Ottesen E."/>
            <person name="Rosenthal R."/>
            <person name="Allen A."/>
            <person name="Leadbetter J.R."/>
            <person name="Paulsen I.T."/>
        </authorList>
    </citation>
    <scope>NUCLEOTIDE SEQUENCE [LARGE SCALE GENOMIC DNA]</scope>
    <source>
        <strain evidence="6">ATCC BAA-887 / DSM 12427 / ZAS-2</strain>
    </source>
</reference>
<dbReference type="GO" id="GO:0043190">
    <property type="term" value="C:ATP-binding cassette (ABC) transporter complex"/>
    <property type="evidence" value="ECO:0007669"/>
    <property type="project" value="InterPro"/>
</dbReference>
<dbReference type="EMBL" id="CP001843">
    <property type="protein sequence ID" value="AEF84734.1"/>
    <property type="molecule type" value="Genomic_DNA"/>
</dbReference>
<dbReference type="OrthoDB" id="304884at2"/>
<name>F5YLF7_TREPZ</name>
<evidence type="ECO:0000256" key="3">
    <source>
        <dbReference type="ARBA" id="ARBA00022729"/>
    </source>
</evidence>
<dbReference type="AlphaFoldDB" id="F5YLF7"/>
<protein>
    <submittedName>
        <fullName evidence="5">Extracellular solute-binding protein, family 5</fullName>
    </submittedName>
</protein>
<dbReference type="GO" id="GO:0015833">
    <property type="term" value="P:peptide transport"/>
    <property type="evidence" value="ECO:0007669"/>
    <property type="project" value="TreeGrafter"/>
</dbReference>
<dbReference type="Gene3D" id="3.10.105.10">
    <property type="entry name" value="Dipeptide-binding Protein, Domain 3"/>
    <property type="match status" value="1"/>
</dbReference>
<dbReference type="SUPFAM" id="SSF53850">
    <property type="entry name" value="Periplasmic binding protein-like II"/>
    <property type="match status" value="1"/>
</dbReference>
<dbReference type="Pfam" id="PF00496">
    <property type="entry name" value="SBP_bac_5"/>
    <property type="match status" value="1"/>
</dbReference>
<dbReference type="Gene3D" id="3.40.190.10">
    <property type="entry name" value="Periplasmic binding protein-like II"/>
    <property type="match status" value="1"/>
</dbReference>
<proteinExistence type="inferred from homology"/>
<dbReference type="InterPro" id="IPR030678">
    <property type="entry name" value="Peptide/Ni-bd"/>
</dbReference>